<accession>C4L921</accession>
<dbReference type="GO" id="GO:0008270">
    <property type="term" value="F:zinc ion binding"/>
    <property type="evidence" value="ECO:0007669"/>
    <property type="project" value="InterPro"/>
</dbReference>
<dbReference type="AlphaFoldDB" id="C4L921"/>
<dbReference type="RefSeq" id="WP_015879359.1">
    <property type="nucleotide sequence ID" value="NC_012691.1"/>
</dbReference>
<evidence type="ECO:0000256" key="2">
    <source>
        <dbReference type="ARBA" id="ARBA00022833"/>
    </source>
</evidence>
<dbReference type="InterPro" id="IPR002125">
    <property type="entry name" value="CMP_dCMP_dom"/>
</dbReference>
<organism evidence="4 5">
    <name type="scientific">Tolumonas auensis (strain DSM 9187 / NBRC 110442 / TA 4)</name>
    <dbReference type="NCBI Taxonomy" id="595494"/>
    <lineage>
        <taxon>Bacteria</taxon>
        <taxon>Pseudomonadati</taxon>
        <taxon>Pseudomonadota</taxon>
        <taxon>Gammaproteobacteria</taxon>
        <taxon>Aeromonadales</taxon>
        <taxon>Aeromonadaceae</taxon>
        <taxon>Tolumonas</taxon>
    </lineage>
</organism>
<dbReference type="Proteomes" id="UP000009073">
    <property type="component" value="Chromosome"/>
</dbReference>
<protein>
    <submittedName>
        <fullName evidence="4">CMP/dCMP deaminase zinc-binding</fullName>
    </submittedName>
</protein>
<name>C4L921_TOLAT</name>
<proteinExistence type="predicted"/>
<dbReference type="InterPro" id="IPR016192">
    <property type="entry name" value="APOBEC/CMP_deaminase_Zn-bd"/>
</dbReference>
<sequence length="203" mass="22118">MCQHHCTAITQAPQAQLAIHLPDWINQVVDWQQALHSDEEKMTLAIELARQNVLRGTGGPFASIIVHRQSGVLLSVGVNQVVAQNNSTLHGEVMAIMLGEQRLQQFSLNSQSGEYELFTSCEPCAMCMGAILWSGVKRLVCAATGEDARAIGFDEGPVFEQSYEYLSNAGIEVSRNVQQPAGKAVLELYLQEGGKLYNGKANS</sequence>
<evidence type="ECO:0000313" key="5">
    <source>
        <dbReference type="Proteomes" id="UP000009073"/>
    </source>
</evidence>
<keyword evidence="5" id="KW-1185">Reference proteome</keyword>
<dbReference type="GO" id="GO:0047974">
    <property type="term" value="F:guanosine deaminase activity"/>
    <property type="evidence" value="ECO:0007669"/>
    <property type="project" value="TreeGrafter"/>
</dbReference>
<dbReference type="PANTHER" id="PTHR11079">
    <property type="entry name" value="CYTOSINE DEAMINASE FAMILY MEMBER"/>
    <property type="match status" value="1"/>
</dbReference>
<dbReference type="EMBL" id="CP001616">
    <property type="protein sequence ID" value="ACQ93891.1"/>
    <property type="molecule type" value="Genomic_DNA"/>
</dbReference>
<keyword evidence="1" id="KW-0479">Metal-binding</keyword>
<dbReference type="HOGENOM" id="CLU_025810_5_2_6"/>
<dbReference type="PROSITE" id="PS00903">
    <property type="entry name" value="CYT_DCMP_DEAMINASES_1"/>
    <property type="match status" value="1"/>
</dbReference>
<dbReference type="Gene3D" id="3.40.140.10">
    <property type="entry name" value="Cytidine Deaminase, domain 2"/>
    <property type="match status" value="1"/>
</dbReference>
<dbReference type="PROSITE" id="PS51747">
    <property type="entry name" value="CYT_DCMP_DEAMINASES_2"/>
    <property type="match status" value="1"/>
</dbReference>
<evidence type="ECO:0000313" key="4">
    <source>
        <dbReference type="EMBL" id="ACQ93891.1"/>
    </source>
</evidence>
<reference evidence="4 5" key="2">
    <citation type="journal article" date="2011" name="Stand. Genomic Sci.">
        <title>Complete genome sequence of Tolumonas auensis type strain (TA 4).</title>
        <authorList>
            <person name="Chertkov O."/>
            <person name="Copeland A."/>
            <person name="Lucas S."/>
            <person name="Lapidus A."/>
            <person name="Berry K.W."/>
            <person name="Detter J.C."/>
            <person name="Del Rio T.G."/>
            <person name="Hammon N."/>
            <person name="Dalin E."/>
            <person name="Tice H."/>
            <person name="Pitluck S."/>
            <person name="Richardson P."/>
            <person name="Bruce D."/>
            <person name="Goodwin L."/>
            <person name="Han C."/>
            <person name="Tapia R."/>
            <person name="Saunders E."/>
            <person name="Schmutz J."/>
            <person name="Brettin T."/>
            <person name="Larimer F."/>
            <person name="Land M."/>
            <person name="Hauser L."/>
            <person name="Spring S."/>
            <person name="Rohde M."/>
            <person name="Kyrpides N.C."/>
            <person name="Ivanova N."/>
            <person name="Goker M."/>
            <person name="Beller H.R."/>
            <person name="Klenk H.P."/>
            <person name="Woyke T."/>
        </authorList>
    </citation>
    <scope>NUCLEOTIDE SEQUENCE [LARGE SCALE GENOMIC DNA]</scope>
    <source>
        <strain evidence="5">DSM 9187 / TA4</strain>
    </source>
</reference>
<dbReference type="STRING" id="595494.Tola_2294"/>
<dbReference type="InterPro" id="IPR016193">
    <property type="entry name" value="Cytidine_deaminase-like"/>
</dbReference>
<dbReference type="eggNOG" id="COG0590">
    <property type="taxonomic scope" value="Bacteria"/>
</dbReference>
<feature type="domain" description="CMP/dCMP-type deaminase" evidence="3">
    <location>
        <begin position="36"/>
        <end position="166"/>
    </location>
</feature>
<dbReference type="Pfam" id="PF00383">
    <property type="entry name" value="dCMP_cyt_deam_1"/>
    <property type="match status" value="1"/>
</dbReference>
<gene>
    <name evidence="4" type="ordered locus">Tola_2294</name>
</gene>
<keyword evidence="2" id="KW-0862">Zinc</keyword>
<evidence type="ECO:0000256" key="1">
    <source>
        <dbReference type="ARBA" id="ARBA00022723"/>
    </source>
</evidence>
<dbReference type="GO" id="GO:0006152">
    <property type="term" value="P:purine nucleoside catabolic process"/>
    <property type="evidence" value="ECO:0007669"/>
    <property type="project" value="TreeGrafter"/>
</dbReference>
<evidence type="ECO:0000259" key="3">
    <source>
        <dbReference type="PROSITE" id="PS51747"/>
    </source>
</evidence>
<dbReference type="PANTHER" id="PTHR11079:SF161">
    <property type="entry name" value="CMP_DCMP-TYPE DEAMINASE DOMAIN-CONTAINING PROTEIN"/>
    <property type="match status" value="1"/>
</dbReference>
<dbReference type="SUPFAM" id="SSF53927">
    <property type="entry name" value="Cytidine deaminase-like"/>
    <property type="match status" value="1"/>
</dbReference>
<reference evidence="5" key="1">
    <citation type="submission" date="2009-05" db="EMBL/GenBank/DDBJ databases">
        <title>Complete sequence of Tolumonas auensis DSM 9187.</title>
        <authorList>
            <consortium name="US DOE Joint Genome Institute"/>
            <person name="Lucas S."/>
            <person name="Copeland A."/>
            <person name="Lapidus A."/>
            <person name="Glavina del Rio T."/>
            <person name="Tice H."/>
            <person name="Bruce D."/>
            <person name="Goodwin L."/>
            <person name="Pitluck S."/>
            <person name="Chertkov O."/>
            <person name="Brettin T."/>
            <person name="Detter J.C."/>
            <person name="Han C."/>
            <person name="Larimer F."/>
            <person name="Land M."/>
            <person name="Hauser L."/>
            <person name="Kyrpides N."/>
            <person name="Mikhailova N."/>
            <person name="Spring S."/>
            <person name="Beller H."/>
        </authorList>
    </citation>
    <scope>NUCLEOTIDE SEQUENCE [LARGE SCALE GENOMIC DNA]</scope>
    <source>
        <strain evidence="5">DSM 9187 / TA4</strain>
    </source>
</reference>
<dbReference type="CDD" id="cd01285">
    <property type="entry name" value="nucleoside_deaminase"/>
    <property type="match status" value="1"/>
</dbReference>
<dbReference type="KEGG" id="tau:Tola_2294"/>